<dbReference type="Pfam" id="PF00165">
    <property type="entry name" value="HTH_AraC"/>
    <property type="match status" value="1"/>
</dbReference>
<comment type="caution">
    <text evidence="4">The sequence shown here is derived from an EMBL/GenBank/DDBJ whole genome shotgun (WGS) entry which is preliminary data.</text>
</comment>
<evidence type="ECO:0000259" key="3">
    <source>
        <dbReference type="PROSITE" id="PS01124"/>
    </source>
</evidence>
<protein>
    <submittedName>
        <fullName evidence="4">AraC family transcriptional regulator</fullName>
    </submittedName>
</protein>
<gene>
    <name evidence="5" type="ORF">G5B05_00240</name>
    <name evidence="4" type="ORF">JTJ23_15110</name>
</gene>
<evidence type="ECO:0000256" key="2">
    <source>
        <dbReference type="ARBA" id="ARBA00023163"/>
    </source>
</evidence>
<dbReference type="GO" id="GO:0043565">
    <property type="term" value="F:sequence-specific DNA binding"/>
    <property type="evidence" value="ECO:0007669"/>
    <property type="project" value="InterPro"/>
</dbReference>
<dbReference type="EMBL" id="JAFHBD010000069">
    <property type="protein sequence ID" value="MBN2954879.1"/>
    <property type="molecule type" value="Genomic_DNA"/>
</dbReference>
<dbReference type="Gene3D" id="1.10.10.60">
    <property type="entry name" value="Homeodomain-like"/>
    <property type="match status" value="1"/>
</dbReference>
<dbReference type="InterPro" id="IPR009057">
    <property type="entry name" value="Homeodomain-like_sf"/>
</dbReference>
<dbReference type="Proteomes" id="UP000768180">
    <property type="component" value="Unassembled WGS sequence"/>
</dbReference>
<reference evidence="5" key="2">
    <citation type="submission" date="2020-02" db="EMBL/GenBank/DDBJ databases">
        <authorList>
            <person name="Littmann E."/>
            <person name="Sorbara M."/>
        </authorList>
    </citation>
    <scope>NUCLEOTIDE SEQUENCE</scope>
    <source>
        <strain evidence="5">MSK.14.54</strain>
    </source>
</reference>
<dbReference type="InterPro" id="IPR018060">
    <property type="entry name" value="HTH_AraC"/>
</dbReference>
<name>A0A938ZDI5_9FIRM</name>
<reference evidence="5 7" key="1">
    <citation type="journal article" date="2020" name="Cell Host Microbe">
        <title>Functional and Genomic Variation between Human-Derived Isolates of Lachnospiraceae Reveals Inter- and Intra-Species Diversity.</title>
        <authorList>
            <person name="Sorbara M.T."/>
            <person name="Littmann E.R."/>
            <person name="Fontana E."/>
            <person name="Moody T.U."/>
            <person name="Kohout C.E."/>
            <person name="Gjonbalaj M."/>
            <person name="Eaton V."/>
            <person name="Seok R."/>
            <person name="Leiner I.M."/>
            <person name="Pamer E.G."/>
        </authorList>
    </citation>
    <scope>NUCLEOTIDE SEQUENCE [LARGE SCALE GENOMIC DNA]</scope>
    <source>
        <strain evidence="5 7">MSK.14.54</strain>
    </source>
</reference>
<proteinExistence type="predicted"/>
<evidence type="ECO:0000313" key="7">
    <source>
        <dbReference type="Proteomes" id="UP000768180"/>
    </source>
</evidence>
<dbReference type="AlphaFoldDB" id="A0A938ZDI5"/>
<dbReference type="PROSITE" id="PS01124">
    <property type="entry name" value="HTH_ARAC_FAMILY_2"/>
    <property type="match status" value="1"/>
</dbReference>
<dbReference type="GO" id="GO:0003700">
    <property type="term" value="F:DNA-binding transcription factor activity"/>
    <property type="evidence" value="ECO:0007669"/>
    <property type="project" value="InterPro"/>
</dbReference>
<dbReference type="Proteomes" id="UP000737612">
    <property type="component" value="Unassembled WGS sequence"/>
</dbReference>
<dbReference type="OrthoDB" id="184994at2"/>
<reference evidence="4" key="3">
    <citation type="submission" date="2021-02" db="EMBL/GenBank/DDBJ databases">
        <title>Metagenome-assembled genomes from human diarrheal sample B26.</title>
        <authorList>
            <person name="Ateba T.P."/>
            <person name="Alayande K.A."/>
            <person name="Mwanza M."/>
        </authorList>
    </citation>
    <scope>NUCLEOTIDE SEQUENCE</scope>
    <source>
        <strain evidence="4">06WH</strain>
    </source>
</reference>
<evidence type="ECO:0000256" key="1">
    <source>
        <dbReference type="ARBA" id="ARBA00023015"/>
    </source>
</evidence>
<evidence type="ECO:0000313" key="6">
    <source>
        <dbReference type="Proteomes" id="UP000737612"/>
    </source>
</evidence>
<feature type="domain" description="HTH araC/xylS-type" evidence="3">
    <location>
        <begin position="1"/>
        <end position="32"/>
    </location>
</feature>
<keyword evidence="7" id="KW-1185">Reference proteome</keyword>
<sequence>MSIALNYQFSSPGYFSKRFKGYTGLTPTEYRR</sequence>
<keyword evidence="2" id="KW-0804">Transcription</keyword>
<keyword evidence="1" id="KW-0805">Transcription regulation</keyword>
<dbReference type="SUPFAM" id="SSF46689">
    <property type="entry name" value="Homeodomain-like"/>
    <property type="match status" value="1"/>
</dbReference>
<evidence type="ECO:0000313" key="4">
    <source>
        <dbReference type="EMBL" id="MBN2954879.1"/>
    </source>
</evidence>
<accession>A0A938ZDI5</accession>
<dbReference type="EMBL" id="JAAITQ010000001">
    <property type="protein sequence ID" value="NSE14881.1"/>
    <property type="molecule type" value="Genomic_DNA"/>
</dbReference>
<organism evidence="4 6">
    <name type="scientific">Fusicatenibacter saccharivorans</name>
    <dbReference type="NCBI Taxonomy" id="1150298"/>
    <lineage>
        <taxon>Bacteria</taxon>
        <taxon>Bacillati</taxon>
        <taxon>Bacillota</taxon>
        <taxon>Clostridia</taxon>
        <taxon>Lachnospirales</taxon>
        <taxon>Lachnospiraceae</taxon>
        <taxon>Fusicatenibacter</taxon>
    </lineage>
</organism>
<evidence type="ECO:0000313" key="5">
    <source>
        <dbReference type="EMBL" id="NSE14881.1"/>
    </source>
</evidence>